<name>A0A9N9C404_9GLOM</name>
<accession>A0A9N9C404</accession>
<comment type="caution">
    <text evidence="1">The sequence shown here is derived from an EMBL/GenBank/DDBJ whole genome shotgun (WGS) entry which is preliminary data.</text>
</comment>
<evidence type="ECO:0000313" key="2">
    <source>
        <dbReference type="Proteomes" id="UP000789759"/>
    </source>
</evidence>
<protein>
    <submittedName>
        <fullName evidence="1">655_t:CDS:1</fullName>
    </submittedName>
</protein>
<dbReference type="AlphaFoldDB" id="A0A9N9C404"/>
<dbReference type="EMBL" id="CAJVQA010004047">
    <property type="protein sequence ID" value="CAG8589928.1"/>
    <property type="molecule type" value="Genomic_DNA"/>
</dbReference>
<gene>
    <name evidence="1" type="ORF">CPELLU_LOCUS6482</name>
</gene>
<proteinExistence type="predicted"/>
<organism evidence="1 2">
    <name type="scientific">Cetraspora pellucida</name>
    <dbReference type="NCBI Taxonomy" id="1433469"/>
    <lineage>
        <taxon>Eukaryota</taxon>
        <taxon>Fungi</taxon>
        <taxon>Fungi incertae sedis</taxon>
        <taxon>Mucoromycota</taxon>
        <taxon>Glomeromycotina</taxon>
        <taxon>Glomeromycetes</taxon>
        <taxon>Diversisporales</taxon>
        <taxon>Gigasporaceae</taxon>
        <taxon>Cetraspora</taxon>
    </lineage>
</organism>
<reference evidence="1" key="1">
    <citation type="submission" date="2021-06" db="EMBL/GenBank/DDBJ databases">
        <authorList>
            <person name="Kallberg Y."/>
            <person name="Tangrot J."/>
            <person name="Rosling A."/>
        </authorList>
    </citation>
    <scope>NUCLEOTIDE SEQUENCE</scope>
    <source>
        <strain evidence="1">FL966</strain>
    </source>
</reference>
<keyword evidence="2" id="KW-1185">Reference proteome</keyword>
<sequence>MHHKAYYGYKHHEHKDCFVSSSLTWFLSASSGLPYSVWGPQFLDLPWRKAKLEADLLHNREFALKYVLVILTWQ</sequence>
<dbReference type="Proteomes" id="UP000789759">
    <property type="component" value="Unassembled WGS sequence"/>
</dbReference>
<evidence type="ECO:0000313" key="1">
    <source>
        <dbReference type="EMBL" id="CAG8589928.1"/>
    </source>
</evidence>